<sequence length="243" mass="25878">MSSIAIFGAGGRAGRAITTEARSRGHQVTAVVRDPGRYPDLAGDGIQVAAGDVRDVRVTSSIARDHQAIVVAVTPASGPEALADLGQLDGRFFVDGVDALLQGVERQRVERQEAELQGLEGQGVEGTGVSRLVLIGLFANLVDEQGRMVLDDPEAFPSQLRPFALAHTAGLERLRAADTTADWLMLTPPALLDVTGPRTGRYRVGGETLVPGADRLSYADLAVAVIDEIETPRHHRTRVSVFD</sequence>
<organism evidence="2 3">
    <name type="scientific">Micromonospora sonneratiae</name>
    <dbReference type="NCBI Taxonomy" id="1184706"/>
    <lineage>
        <taxon>Bacteria</taxon>
        <taxon>Bacillati</taxon>
        <taxon>Actinomycetota</taxon>
        <taxon>Actinomycetes</taxon>
        <taxon>Micromonosporales</taxon>
        <taxon>Micromonosporaceae</taxon>
        <taxon>Micromonospora</taxon>
    </lineage>
</organism>
<gene>
    <name evidence="2" type="ORF">ACFQ4H_17595</name>
</gene>
<dbReference type="RefSeq" id="WP_377572063.1">
    <property type="nucleotide sequence ID" value="NZ_JBHTMP010000025.1"/>
</dbReference>
<dbReference type="EMBL" id="JBHTMP010000025">
    <property type="protein sequence ID" value="MFD1322909.1"/>
    <property type="molecule type" value="Genomic_DNA"/>
</dbReference>
<feature type="domain" description="NAD(P)-binding" evidence="1">
    <location>
        <begin position="8"/>
        <end position="111"/>
    </location>
</feature>
<evidence type="ECO:0000259" key="1">
    <source>
        <dbReference type="Pfam" id="PF13460"/>
    </source>
</evidence>
<accession>A0ABW3YFD7</accession>
<dbReference type="InterPro" id="IPR051606">
    <property type="entry name" value="Polyketide_Oxido-like"/>
</dbReference>
<keyword evidence="3" id="KW-1185">Reference proteome</keyword>
<protein>
    <submittedName>
        <fullName evidence="2">NAD(P)-dependent oxidoreductase</fullName>
    </submittedName>
</protein>
<dbReference type="PANTHER" id="PTHR43355">
    <property type="entry name" value="FLAVIN REDUCTASE (NADPH)"/>
    <property type="match status" value="1"/>
</dbReference>
<dbReference type="InterPro" id="IPR016040">
    <property type="entry name" value="NAD(P)-bd_dom"/>
</dbReference>
<reference evidence="3" key="1">
    <citation type="journal article" date="2019" name="Int. J. Syst. Evol. Microbiol.">
        <title>The Global Catalogue of Microorganisms (GCM) 10K type strain sequencing project: providing services to taxonomists for standard genome sequencing and annotation.</title>
        <authorList>
            <consortium name="The Broad Institute Genomics Platform"/>
            <consortium name="The Broad Institute Genome Sequencing Center for Infectious Disease"/>
            <person name="Wu L."/>
            <person name="Ma J."/>
        </authorList>
    </citation>
    <scope>NUCLEOTIDE SEQUENCE [LARGE SCALE GENOMIC DNA]</scope>
    <source>
        <strain evidence="3">JCM 31037</strain>
    </source>
</reference>
<dbReference type="Gene3D" id="3.40.50.720">
    <property type="entry name" value="NAD(P)-binding Rossmann-like Domain"/>
    <property type="match status" value="1"/>
</dbReference>
<dbReference type="InterPro" id="IPR036291">
    <property type="entry name" value="NAD(P)-bd_dom_sf"/>
</dbReference>
<dbReference type="Pfam" id="PF13460">
    <property type="entry name" value="NAD_binding_10"/>
    <property type="match status" value="1"/>
</dbReference>
<dbReference type="PANTHER" id="PTHR43355:SF2">
    <property type="entry name" value="FLAVIN REDUCTASE (NADPH)"/>
    <property type="match status" value="1"/>
</dbReference>
<name>A0ABW3YFD7_9ACTN</name>
<comment type="caution">
    <text evidence="2">The sequence shown here is derived from an EMBL/GenBank/DDBJ whole genome shotgun (WGS) entry which is preliminary data.</text>
</comment>
<dbReference type="SUPFAM" id="SSF51735">
    <property type="entry name" value="NAD(P)-binding Rossmann-fold domains"/>
    <property type="match status" value="1"/>
</dbReference>
<dbReference type="Proteomes" id="UP001597260">
    <property type="component" value="Unassembled WGS sequence"/>
</dbReference>
<proteinExistence type="predicted"/>
<evidence type="ECO:0000313" key="3">
    <source>
        <dbReference type="Proteomes" id="UP001597260"/>
    </source>
</evidence>
<evidence type="ECO:0000313" key="2">
    <source>
        <dbReference type="EMBL" id="MFD1322909.1"/>
    </source>
</evidence>